<accession>A0A316TWQ2</accession>
<protein>
    <recommendedName>
        <fullName evidence="5">Glycosyltransferase 2-like domain-containing protein</fullName>
    </recommendedName>
</protein>
<feature type="transmembrane region" description="Helical" evidence="2">
    <location>
        <begin position="375"/>
        <end position="394"/>
    </location>
</feature>
<dbReference type="STRING" id="1684307.A0A316TWQ2"/>
<dbReference type="SUPFAM" id="SSF53448">
    <property type="entry name" value="Nucleotide-diphospho-sugar transferases"/>
    <property type="match status" value="1"/>
</dbReference>
<keyword evidence="2" id="KW-0812">Transmembrane</keyword>
<feature type="transmembrane region" description="Helical" evidence="2">
    <location>
        <begin position="20"/>
        <end position="39"/>
    </location>
</feature>
<dbReference type="EMBL" id="KZ819340">
    <property type="protein sequence ID" value="PWN17747.1"/>
    <property type="molecule type" value="Genomic_DNA"/>
</dbReference>
<dbReference type="GeneID" id="37016329"/>
<dbReference type="Proteomes" id="UP000245942">
    <property type="component" value="Unassembled WGS sequence"/>
</dbReference>
<evidence type="ECO:0000313" key="3">
    <source>
        <dbReference type="EMBL" id="PWN17747.1"/>
    </source>
</evidence>
<sequence>MENKVTLRSSKRRPRLVRLLYYGMLLAMIYFCLIGRPVWYGVLPLLWNHFRQATAPVGYLIFSIINAIWVGFPIVLGRFEPPARAIAADVDPLAAKVTRCPHESNLEHNTALLIPCYKAEKSLPNTIRAALRHFRASSIFILDNGNTEKATDGTPDVAALFGVNYIFVPVGSKIGAEFVGVHHLSIAAFDYVMVIDDDVELPENLTLATKRFRDAKVGCVGYTIRSVGTHKSCGTAIQQLQDLEYRLSGLRHCFGAKWGSATFPHGAIILWRRQTLADLFRVHPGFKISEDLFFGLKCRESGHYVDFTSALHVPTETPPYLFGPRADGLWTIWAFLWSTSKTLVAGADVSRKSDLESAAGIRGGYGEMTVFKQRYTRWAFMHCYALGPQIWWLLTSWNLGWREPVAKVLGLQDVLATLFMLVLPFMLPCTLYYNATLTGKIIAINSGIGLLAALAFNSFHLHQRPEGRIAWHIIFASVPYRLVLRCIQVAAVYRGMILYGVYFGARTWKLHSDPLLSLMVIPARMTRRSTPLTGHGRPNPTSSESLRDIP</sequence>
<proteinExistence type="predicted"/>
<dbReference type="AlphaFoldDB" id="A0A316TWQ2"/>
<evidence type="ECO:0000256" key="1">
    <source>
        <dbReference type="SAM" id="MobiDB-lite"/>
    </source>
</evidence>
<keyword evidence="2" id="KW-1133">Transmembrane helix</keyword>
<dbReference type="OrthoDB" id="2590398at2759"/>
<feature type="transmembrane region" description="Helical" evidence="2">
    <location>
        <begin position="442"/>
        <end position="462"/>
    </location>
</feature>
<feature type="region of interest" description="Disordered" evidence="1">
    <location>
        <begin position="529"/>
        <end position="550"/>
    </location>
</feature>
<keyword evidence="4" id="KW-1185">Reference proteome</keyword>
<evidence type="ECO:0000256" key="2">
    <source>
        <dbReference type="SAM" id="Phobius"/>
    </source>
</evidence>
<feature type="transmembrane region" description="Helical" evidence="2">
    <location>
        <begin position="414"/>
        <end position="435"/>
    </location>
</feature>
<name>A0A316TWQ2_9BASI</name>
<dbReference type="InterPro" id="IPR029044">
    <property type="entry name" value="Nucleotide-diphossugar_trans"/>
</dbReference>
<organism evidence="3 4">
    <name type="scientific">Pseudomicrostroma glucosiphilum</name>
    <dbReference type="NCBI Taxonomy" id="1684307"/>
    <lineage>
        <taxon>Eukaryota</taxon>
        <taxon>Fungi</taxon>
        <taxon>Dikarya</taxon>
        <taxon>Basidiomycota</taxon>
        <taxon>Ustilaginomycotina</taxon>
        <taxon>Exobasidiomycetes</taxon>
        <taxon>Microstromatales</taxon>
        <taxon>Microstromatales incertae sedis</taxon>
        <taxon>Pseudomicrostroma</taxon>
    </lineage>
</organism>
<evidence type="ECO:0000313" key="4">
    <source>
        <dbReference type="Proteomes" id="UP000245942"/>
    </source>
</evidence>
<gene>
    <name evidence="3" type="ORF">BCV69DRAFT_301771</name>
</gene>
<evidence type="ECO:0008006" key="5">
    <source>
        <dbReference type="Google" id="ProtNLM"/>
    </source>
</evidence>
<reference evidence="3 4" key="1">
    <citation type="journal article" date="2018" name="Mol. Biol. Evol.">
        <title>Broad Genomic Sampling Reveals a Smut Pathogenic Ancestry of the Fungal Clade Ustilaginomycotina.</title>
        <authorList>
            <person name="Kijpornyongpan T."/>
            <person name="Mondo S.J."/>
            <person name="Barry K."/>
            <person name="Sandor L."/>
            <person name="Lee J."/>
            <person name="Lipzen A."/>
            <person name="Pangilinan J."/>
            <person name="LaButti K."/>
            <person name="Hainaut M."/>
            <person name="Henrissat B."/>
            <person name="Grigoriev I.V."/>
            <person name="Spatafora J.W."/>
            <person name="Aime M.C."/>
        </authorList>
    </citation>
    <scope>NUCLEOTIDE SEQUENCE [LARGE SCALE GENOMIC DNA]</scope>
    <source>
        <strain evidence="3 4">MCA 4718</strain>
    </source>
</reference>
<keyword evidence="2" id="KW-0472">Membrane</keyword>
<dbReference type="Gene3D" id="3.90.550.10">
    <property type="entry name" value="Spore Coat Polysaccharide Biosynthesis Protein SpsA, Chain A"/>
    <property type="match status" value="1"/>
</dbReference>
<feature type="transmembrane region" description="Helical" evidence="2">
    <location>
        <begin position="482"/>
        <end position="502"/>
    </location>
</feature>
<dbReference type="RefSeq" id="XP_025344907.1">
    <property type="nucleotide sequence ID" value="XM_025494595.1"/>
</dbReference>
<dbReference type="Pfam" id="PF13641">
    <property type="entry name" value="Glyco_tranf_2_3"/>
    <property type="match status" value="1"/>
</dbReference>
<feature type="transmembrane region" description="Helical" evidence="2">
    <location>
        <begin position="59"/>
        <end position="76"/>
    </location>
</feature>